<keyword evidence="2" id="KW-0805">Transcription regulation</keyword>
<dbReference type="EMBL" id="AP026798">
    <property type="protein sequence ID" value="BDR53023.1"/>
    <property type="molecule type" value="Genomic_DNA"/>
</dbReference>
<dbReference type="CDD" id="cd05466">
    <property type="entry name" value="PBP2_LTTR_substrate"/>
    <property type="match status" value="1"/>
</dbReference>
<reference evidence="6 7" key="1">
    <citation type="journal article" date="2023" name="Microbiol. Spectr.">
        <title>Symbiosis of Carpenter Bees with Uncharacterized Lactic Acid Bacteria Showing NAD Auxotrophy.</title>
        <authorList>
            <person name="Kawasaki S."/>
            <person name="Ozawa K."/>
            <person name="Mori T."/>
            <person name="Yamamoto A."/>
            <person name="Ito M."/>
            <person name="Ohkuma M."/>
            <person name="Sakamoto M."/>
            <person name="Matsutani M."/>
        </authorList>
    </citation>
    <scope>NUCLEOTIDE SEQUENCE [LARGE SCALE GENOMIC DNA]</scope>
    <source>
        <strain evidence="6 7">Kim37-2</strain>
    </source>
</reference>
<organism evidence="6 7">
    <name type="scientific">Bombiscardovia nodaiensis</name>
    <dbReference type="NCBI Taxonomy" id="2932181"/>
    <lineage>
        <taxon>Bacteria</taxon>
        <taxon>Bacillati</taxon>
        <taxon>Actinomycetota</taxon>
        <taxon>Actinomycetes</taxon>
        <taxon>Bifidobacteriales</taxon>
        <taxon>Bifidobacteriaceae</taxon>
        <taxon>Bombiscardovia</taxon>
    </lineage>
</organism>
<keyword evidence="3" id="KW-0238">DNA-binding</keyword>
<dbReference type="PROSITE" id="PS50931">
    <property type="entry name" value="HTH_LYSR"/>
    <property type="match status" value="1"/>
</dbReference>
<gene>
    <name evidence="6" type="primary">lysR</name>
    <name evidence="6" type="ORF">KIM372_09300</name>
</gene>
<feature type="domain" description="HTH lysR-type" evidence="5">
    <location>
        <begin position="8"/>
        <end position="65"/>
    </location>
</feature>
<dbReference type="SUPFAM" id="SSF53850">
    <property type="entry name" value="Periplasmic binding protein-like II"/>
    <property type="match status" value="1"/>
</dbReference>
<sequence length="297" mass="33047">MQKQVQSFNVELLYVFLAVADAKSVNKASQDLLQTQPSISKKVRQLERYFGTELFIRSPRGMELTPAGRRLYPAARTQLASFNKLRERISRKPVNLGELNLGAIDSIATYAYPAFFARAFSVCKSVSISNKASDLIGPFNAGKLDIVLMDSVLSKHLIGQVSQIPLFEEPYSLVYAACNQAAGEVAACGQVTATDLRRLKLLMYPEFCPIHQSIIHVFDQFGEKRPCITQTDYSESTLVTVANSNYTTILPESLARVKVSQESSSLAQVRMESRFTRRVSLFSHNPAIAAQIKDLLQ</sequence>
<evidence type="ECO:0000256" key="4">
    <source>
        <dbReference type="ARBA" id="ARBA00023163"/>
    </source>
</evidence>
<evidence type="ECO:0000256" key="3">
    <source>
        <dbReference type="ARBA" id="ARBA00023125"/>
    </source>
</evidence>
<dbReference type="Proteomes" id="UP001321766">
    <property type="component" value="Chromosome"/>
</dbReference>
<name>A0ABN6SC46_9BIFI</name>
<dbReference type="InterPro" id="IPR036390">
    <property type="entry name" value="WH_DNA-bd_sf"/>
</dbReference>
<dbReference type="InterPro" id="IPR036388">
    <property type="entry name" value="WH-like_DNA-bd_sf"/>
</dbReference>
<comment type="similarity">
    <text evidence="1">Belongs to the LysR transcriptional regulatory family.</text>
</comment>
<dbReference type="PANTHER" id="PTHR30126:SF40">
    <property type="entry name" value="HTH-TYPE TRANSCRIPTIONAL REGULATOR GLTR"/>
    <property type="match status" value="1"/>
</dbReference>
<accession>A0ABN6SC46</accession>
<evidence type="ECO:0000256" key="1">
    <source>
        <dbReference type="ARBA" id="ARBA00009437"/>
    </source>
</evidence>
<dbReference type="Gene3D" id="3.40.190.10">
    <property type="entry name" value="Periplasmic binding protein-like II"/>
    <property type="match status" value="2"/>
</dbReference>
<dbReference type="PANTHER" id="PTHR30126">
    <property type="entry name" value="HTH-TYPE TRANSCRIPTIONAL REGULATOR"/>
    <property type="match status" value="1"/>
</dbReference>
<keyword evidence="7" id="KW-1185">Reference proteome</keyword>
<protein>
    <submittedName>
        <fullName evidence="6">Transcriptional regulator</fullName>
    </submittedName>
</protein>
<dbReference type="PRINTS" id="PR00039">
    <property type="entry name" value="HTHLYSR"/>
</dbReference>
<dbReference type="Pfam" id="PF00126">
    <property type="entry name" value="HTH_1"/>
    <property type="match status" value="1"/>
</dbReference>
<evidence type="ECO:0000256" key="2">
    <source>
        <dbReference type="ARBA" id="ARBA00023015"/>
    </source>
</evidence>
<evidence type="ECO:0000313" key="7">
    <source>
        <dbReference type="Proteomes" id="UP001321766"/>
    </source>
</evidence>
<evidence type="ECO:0000259" key="5">
    <source>
        <dbReference type="PROSITE" id="PS50931"/>
    </source>
</evidence>
<dbReference type="SUPFAM" id="SSF46785">
    <property type="entry name" value="Winged helix' DNA-binding domain"/>
    <property type="match status" value="1"/>
</dbReference>
<dbReference type="InterPro" id="IPR005119">
    <property type="entry name" value="LysR_subst-bd"/>
</dbReference>
<evidence type="ECO:0000313" key="6">
    <source>
        <dbReference type="EMBL" id="BDR53023.1"/>
    </source>
</evidence>
<dbReference type="Pfam" id="PF03466">
    <property type="entry name" value="LysR_substrate"/>
    <property type="match status" value="1"/>
</dbReference>
<proteinExistence type="inferred from homology"/>
<dbReference type="InterPro" id="IPR000847">
    <property type="entry name" value="LysR_HTH_N"/>
</dbReference>
<dbReference type="Gene3D" id="1.10.10.10">
    <property type="entry name" value="Winged helix-like DNA-binding domain superfamily/Winged helix DNA-binding domain"/>
    <property type="match status" value="1"/>
</dbReference>
<keyword evidence="4" id="KW-0804">Transcription</keyword>